<dbReference type="Proteomes" id="UP000070121">
    <property type="component" value="Unassembled WGS sequence"/>
</dbReference>
<reference evidence="3 4" key="1">
    <citation type="submission" date="2014-02" db="EMBL/GenBank/DDBJ databases">
        <title>The genome sequence of Colletotrichum salicis CBS 607.94.</title>
        <authorList>
            <person name="Baroncelli R."/>
            <person name="Thon M.R."/>
        </authorList>
    </citation>
    <scope>NUCLEOTIDE SEQUENCE [LARGE SCALE GENOMIC DNA]</scope>
    <source>
        <strain evidence="3 4">CBS 607.94</strain>
    </source>
</reference>
<gene>
    <name evidence="3" type="ORF">CSAL01_02487</name>
</gene>
<dbReference type="EMBL" id="JFFI01002607">
    <property type="protein sequence ID" value="KXH28659.1"/>
    <property type="molecule type" value="Genomic_DNA"/>
</dbReference>
<dbReference type="OrthoDB" id="4846271at2759"/>
<feature type="compositionally biased region" description="Pro residues" evidence="1">
    <location>
        <begin position="51"/>
        <end position="65"/>
    </location>
</feature>
<evidence type="ECO:0000256" key="1">
    <source>
        <dbReference type="SAM" id="MobiDB-lite"/>
    </source>
</evidence>
<feature type="region of interest" description="Disordered" evidence="1">
    <location>
        <begin position="44"/>
        <end position="136"/>
    </location>
</feature>
<comment type="caution">
    <text evidence="3">The sequence shown here is derived from an EMBL/GenBank/DDBJ whole genome shotgun (WGS) entry which is preliminary data.</text>
</comment>
<feature type="compositionally biased region" description="Low complexity" evidence="1">
    <location>
        <begin position="86"/>
        <end position="103"/>
    </location>
</feature>
<evidence type="ECO:0000256" key="2">
    <source>
        <dbReference type="SAM" id="SignalP"/>
    </source>
</evidence>
<evidence type="ECO:0000313" key="3">
    <source>
        <dbReference type="EMBL" id="KXH28659.1"/>
    </source>
</evidence>
<dbReference type="PANTHER" id="PTHR33657:SF6">
    <property type="entry name" value="SECRETED PROTEIN"/>
    <property type="match status" value="1"/>
</dbReference>
<feature type="signal peptide" evidence="2">
    <location>
        <begin position="1"/>
        <end position="20"/>
    </location>
</feature>
<protein>
    <submittedName>
        <fullName evidence="3">NPP1 domain-containing protein</fullName>
    </submittedName>
</protein>
<dbReference type="AlphaFoldDB" id="A0A135RYH8"/>
<dbReference type="InterPro" id="IPR008701">
    <property type="entry name" value="NPP1"/>
</dbReference>
<feature type="compositionally biased region" description="Polar residues" evidence="1">
    <location>
        <begin position="234"/>
        <end position="247"/>
    </location>
</feature>
<proteinExistence type="predicted"/>
<dbReference type="PANTHER" id="PTHR33657">
    <property type="entry name" value="DOMAIN PROTEIN, PUTATIVE (AFU_ORTHOLOGUE AFUA_5G00600)-RELATED"/>
    <property type="match status" value="1"/>
</dbReference>
<name>A0A135RYH8_9PEZI</name>
<feature type="chain" id="PRO_5007801462" evidence="2">
    <location>
        <begin position="21"/>
        <end position="552"/>
    </location>
</feature>
<accession>A0A135RYH8</accession>
<feature type="compositionally biased region" description="Low complexity" evidence="1">
    <location>
        <begin position="251"/>
        <end position="282"/>
    </location>
</feature>
<evidence type="ECO:0000313" key="4">
    <source>
        <dbReference type="Proteomes" id="UP000070121"/>
    </source>
</evidence>
<dbReference type="Pfam" id="PF05630">
    <property type="entry name" value="NPP1"/>
    <property type="match status" value="1"/>
</dbReference>
<dbReference type="STRING" id="1209931.A0A135RYH8"/>
<organism evidence="3 4">
    <name type="scientific">Colletotrichum salicis</name>
    <dbReference type="NCBI Taxonomy" id="1209931"/>
    <lineage>
        <taxon>Eukaryota</taxon>
        <taxon>Fungi</taxon>
        <taxon>Dikarya</taxon>
        <taxon>Ascomycota</taxon>
        <taxon>Pezizomycotina</taxon>
        <taxon>Sordariomycetes</taxon>
        <taxon>Hypocreomycetidae</taxon>
        <taxon>Glomerellales</taxon>
        <taxon>Glomerellaceae</taxon>
        <taxon>Colletotrichum</taxon>
        <taxon>Colletotrichum acutatum species complex</taxon>
    </lineage>
</organism>
<feature type="compositionally biased region" description="Polar residues" evidence="1">
    <location>
        <begin position="104"/>
        <end position="133"/>
    </location>
</feature>
<feature type="region of interest" description="Disordered" evidence="1">
    <location>
        <begin position="187"/>
        <end position="282"/>
    </location>
</feature>
<sequence length="552" mass="58072">MIRHALTLLLLSTAIHGQVASPDSPYNPEPQDDGEVLAERAVNPGIKPLPSVKPAPGPKPAPSVVPPRNQTSSHIPTTFSKSVRITTSSHWSSYVPSSSPKPTWSQPPSSTRKPSQLPSSTWHSSAMKPSSTPAPVHVSNGETVAAAVGAVIIGGILGGFVMAPSGAILPIAAGQTAVLSAAAGSGAAGSMPEFELDPIDDKPDLPESVPEVKPTQQKPTEKPTEKPATPTQVPTPSQSYDPETASETYDPWTSSAAPWSSSAHPSEFPSSTSAPFSWTSSEPASSLVTTSSVWSTTIATSTSSAAPTSTTLNWIDHDKVAALNEATSLGLEGQLQLRFNPELFVSGGCDPYPAVDAFGSLGAGLKPTGGGRSGCGNGGTGQVYVRRGSSQGRTAVMYSYYFPKVRWAKGNNNGHTHYWASIVVWVNRWGCEGDSDVSAVFPVGVSFTKDHTVWDTAMTGDISYLQSTHPKMQIHDNAMSPFTGANGDKVFERTLVAWDALPDAAERSLSVVEYEKTQVPFIDANFQANLDAAYKESFYGALTDQQGCGGTN</sequence>
<feature type="compositionally biased region" description="Polar residues" evidence="1">
    <location>
        <begin position="68"/>
        <end position="85"/>
    </location>
</feature>
<keyword evidence="2" id="KW-0732">Signal</keyword>
<keyword evidence="4" id="KW-1185">Reference proteome</keyword>